<evidence type="ECO:0000313" key="4">
    <source>
        <dbReference type="Proteomes" id="UP001152747"/>
    </source>
</evidence>
<evidence type="ECO:0000256" key="2">
    <source>
        <dbReference type="SAM" id="Phobius"/>
    </source>
</evidence>
<feature type="region of interest" description="Disordered" evidence="1">
    <location>
        <begin position="286"/>
        <end position="326"/>
    </location>
</feature>
<reference evidence="3" key="1">
    <citation type="submission" date="2022-11" db="EMBL/GenBank/DDBJ databases">
        <authorList>
            <person name="Kikuchi T."/>
        </authorList>
    </citation>
    <scope>NUCLEOTIDE SEQUENCE</scope>
    <source>
        <strain evidence="3">PS1010</strain>
    </source>
</reference>
<sequence length="380" mass="42566">MEFDNDTIPPSLPPPPPNRTTSSKVTFKGAQTWRESIGMFLAAMLAFAVVISSIILIVYVWKDRQVYDELVDYLDKTISISKINYNPILGLYQLSEKELEVLGSQKTYKNIIQAFLFSELGIFVFLGIASFLYFTCDVSAGSKNVVYWIVLGCGVIYAIIQVHIFTFSLIPYAGHLPNSTEKLLNHAIPHNPGGLQQMENRLGCTFDHNLYAANRRRLNPNNTCDPQIESSFLPLHILIALLVIRLLPIVIALLLFVKRTPLSENIAQFIENFRKSDKKRLYIKKQPRNPTTTTTFDGEHVNKSTTFGVNSTPPRITSTPLPPVPSPAQMDHSISYNNAAYFATSGAFSSRSSDISRIDATELFKNPIHRHPSGSIQSEV</sequence>
<organism evidence="3 4">
    <name type="scientific">Caenorhabditis angaria</name>
    <dbReference type="NCBI Taxonomy" id="860376"/>
    <lineage>
        <taxon>Eukaryota</taxon>
        <taxon>Metazoa</taxon>
        <taxon>Ecdysozoa</taxon>
        <taxon>Nematoda</taxon>
        <taxon>Chromadorea</taxon>
        <taxon>Rhabditida</taxon>
        <taxon>Rhabditina</taxon>
        <taxon>Rhabditomorpha</taxon>
        <taxon>Rhabditoidea</taxon>
        <taxon>Rhabditidae</taxon>
        <taxon>Peloderinae</taxon>
        <taxon>Caenorhabditis</taxon>
    </lineage>
</organism>
<comment type="caution">
    <text evidence="3">The sequence shown here is derived from an EMBL/GenBank/DDBJ whole genome shotgun (WGS) entry which is preliminary data.</text>
</comment>
<dbReference type="OrthoDB" id="5844120at2759"/>
<keyword evidence="2" id="KW-0472">Membrane</keyword>
<dbReference type="EMBL" id="CANHGI010000002">
    <property type="protein sequence ID" value="CAI5441269.1"/>
    <property type="molecule type" value="Genomic_DNA"/>
</dbReference>
<feature type="compositionally biased region" description="Polar residues" evidence="1">
    <location>
        <begin position="303"/>
        <end position="319"/>
    </location>
</feature>
<accession>A0A9P1I9S7</accession>
<keyword evidence="2" id="KW-1133">Transmembrane helix</keyword>
<keyword evidence="2" id="KW-0812">Transmembrane</keyword>
<dbReference type="Proteomes" id="UP001152747">
    <property type="component" value="Unassembled WGS sequence"/>
</dbReference>
<dbReference type="AlphaFoldDB" id="A0A9P1I9S7"/>
<feature type="region of interest" description="Disordered" evidence="1">
    <location>
        <begin position="1"/>
        <end position="24"/>
    </location>
</feature>
<feature type="transmembrane region" description="Helical" evidence="2">
    <location>
        <begin position="235"/>
        <end position="257"/>
    </location>
</feature>
<keyword evidence="4" id="KW-1185">Reference proteome</keyword>
<evidence type="ECO:0000256" key="1">
    <source>
        <dbReference type="SAM" id="MobiDB-lite"/>
    </source>
</evidence>
<protein>
    <submittedName>
        <fullName evidence="3">Uncharacterized protein</fullName>
    </submittedName>
</protein>
<name>A0A9P1I9S7_9PELO</name>
<evidence type="ECO:0000313" key="3">
    <source>
        <dbReference type="EMBL" id="CAI5441269.1"/>
    </source>
</evidence>
<proteinExistence type="predicted"/>
<feature type="transmembrane region" description="Helical" evidence="2">
    <location>
        <begin position="111"/>
        <end position="134"/>
    </location>
</feature>
<feature type="transmembrane region" description="Helical" evidence="2">
    <location>
        <begin position="146"/>
        <end position="170"/>
    </location>
</feature>
<gene>
    <name evidence="3" type="ORF">CAMP_LOCUS3906</name>
</gene>
<feature type="transmembrane region" description="Helical" evidence="2">
    <location>
        <begin position="37"/>
        <end position="61"/>
    </location>
</feature>